<keyword evidence="7" id="KW-1185">Reference proteome</keyword>
<dbReference type="SMART" id="SM00796">
    <property type="entry name" value="AHS1"/>
    <property type="match status" value="1"/>
</dbReference>
<dbReference type="Pfam" id="PF02682">
    <property type="entry name" value="CT_C_D"/>
    <property type="match status" value="1"/>
</dbReference>
<sequence>MSVLGFYLRFADRMDAQANARLQALTRRLLQHPLPGVTDLIPSYASLYIEYDPTTVNEARVRSWAAQQGAQARTEEPGRTVTIPVRYDGEDLPEVTARLKLSRDEFVRRHSGAAYRVYAVGFSPGFPFLGEVDADLRLPRRPNPRARVPAHSVAMANAQTGIYPLASPGGWNLLGHTLVSLYDPHRPEPFLLESGDEVRFQESGGDIPPEPPALELLPASPQLPLFEVAAPGLLDLMVDMGRRMVGRFGLSRTGAQAPALARLANRLVGNDAHTPLLELNVQGPVLRALRTGSAVFAGYGMTPLLNDRPVAPFTTFTVREGDTLRFAGAPFGVRGYLAVAGGFESRSFLGSASVDLRGLVGRPLRRGDVLGVAAPRPVQAGFSFTPYFPARDPEVLRLLPGPQASPAALRALASGTFTVKTADRTGVQFEGTPVPGGEILSEAVPIGAVQVTPGGTPILLLHDRGTLGGYDKPALLHPGDFTRASQLRPGGRVRFRVLPN</sequence>
<keyword evidence="2" id="KW-0378">Hydrolase</keyword>
<dbReference type="Pfam" id="PF02626">
    <property type="entry name" value="CT_A_B"/>
    <property type="match status" value="1"/>
</dbReference>
<dbReference type="PANTHER" id="PTHR34698:SF2">
    <property type="entry name" value="5-OXOPROLINASE SUBUNIT B"/>
    <property type="match status" value="1"/>
</dbReference>
<dbReference type="PATRIC" id="fig|937777.3.peg.1825"/>
<dbReference type="SUPFAM" id="SSF50891">
    <property type="entry name" value="Cyclophilin-like"/>
    <property type="match status" value="1"/>
</dbReference>
<organism evidence="6 7">
    <name type="scientific">Deinococcus peraridilitoris (strain DSM 19664 / LMG 22246 / CIP 109416 / KR-200)</name>
    <dbReference type="NCBI Taxonomy" id="937777"/>
    <lineage>
        <taxon>Bacteria</taxon>
        <taxon>Thermotogati</taxon>
        <taxon>Deinococcota</taxon>
        <taxon>Deinococci</taxon>
        <taxon>Deinococcales</taxon>
        <taxon>Deinococcaceae</taxon>
        <taxon>Deinococcus</taxon>
    </lineage>
</organism>
<reference evidence="7" key="1">
    <citation type="submission" date="2012-03" db="EMBL/GenBank/DDBJ databases">
        <title>Complete sequence of chromosome of Deinococcus peraridilitoris DSM 19664.</title>
        <authorList>
            <person name="Lucas S."/>
            <person name="Copeland A."/>
            <person name="Lapidus A."/>
            <person name="Glavina del Rio T."/>
            <person name="Dalin E."/>
            <person name="Tice H."/>
            <person name="Bruce D."/>
            <person name="Goodwin L."/>
            <person name="Pitluck S."/>
            <person name="Peters L."/>
            <person name="Mikhailova N."/>
            <person name="Lu M."/>
            <person name="Kyrpides N."/>
            <person name="Mavromatis K."/>
            <person name="Ivanova N."/>
            <person name="Brettin T."/>
            <person name="Detter J.C."/>
            <person name="Han C."/>
            <person name="Larimer F."/>
            <person name="Land M."/>
            <person name="Hauser L."/>
            <person name="Markowitz V."/>
            <person name="Cheng J.-F."/>
            <person name="Hugenholtz P."/>
            <person name="Woyke T."/>
            <person name="Wu D."/>
            <person name="Pukall R."/>
            <person name="Steenblock K."/>
            <person name="Brambilla E."/>
            <person name="Klenk H.-P."/>
            <person name="Eisen J.A."/>
        </authorList>
    </citation>
    <scope>NUCLEOTIDE SEQUENCE [LARGE SCALE GENOMIC DNA]</scope>
    <source>
        <strain evidence="7">DSM 19664 / LMG 22246 / CIP 109416 / KR-200</strain>
    </source>
</reference>
<dbReference type="Gene3D" id="3.30.1360.40">
    <property type="match status" value="1"/>
</dbReference>
<dbReference type="Proteomes" id="UP000010467">
    <property type="component" value="Chromosome"/>
</dbReference>
<dbReference type="AlphaFoldDB" id="L0A2V0"/>
<keyword evidence="3" id="KW-0067">ATP-binding</keyword>
<dbReference type="KEGG" id="dpd:Deipe_1824"/>
<dbReference type="InterPro" id="IPR003833">
    <property type="entry name" value="CT_C_D"/>
</dbReference>
<evidence type="ECO:0000256" key="1">
    <source>
        <dbReference type="ARBA" id="ARBA00022741"/>
    </source>
</evidence>
<evidence type="ECO:0000259" key="5">
    <source>
        <dbReference type="SMART" id="SM00797"/>
    </source>
</evidence>
<evidence type="ECO:0000256" key="3">
    <source>
        <dbReference type="ARBA" id="ARBA00022840"/>
    </source>
</evidence>
<dbReference type="RefSeq" id="WP_015235645.1">
    <property type="nucleotide sequence ID" value="NC_019793.1"/>
</dbReference>
<evidence type="ECO:0000259" key="4">
    <source>
        <dbReference type="SMART" id="SM00796"/>
    </source>
</evidence>
<accession>L0A2V0</accession>
<dbReference type="SMART" id="SM00797">
    <property type="entry name" value="AHS2"/>
    <property type="match status" value="1"/>
</dbReference>
<dbReference type="Gene3D" id="2.40.100.10">
    <property type="entry name" value="Cyclophilin-like"/>
    <property type="match status" value="2"/>
</dbReference>
<dbReference type="GO" id="GO:0016787">
    <property type="term" value="F:hydrolase activity"/>
    <property type="evidence" value="ECO:0007669"/>
    <property type="project" value="UniProtKB-KW"/>
</dbReference>
<feature type="domain" description="Carboxyltransferase" evidence="4">
    <location>
        <begin position="1"/>
        <end position="192"/>
    </location>
</feature>
<dbReference type="InterPro" id="IPR029000">
    <property type="entry name" value="Cyclophilin-like_dom_sf"/>
</dbReference>
<dbReference type="SUPFAM" id="SSF160467">
    <property type="entry name" value="PH0987 N-terminal domain-like"/>
    <property type="match status" value="1"/>
</dbReference>
<dbReference type="InterPro" id="IPR003778">
    <property type="entry name" value="CT_A_B"/>
</dbReference>
<dbReference type="eggNOG" id="COG2049">
    <property type="taxonomic scope" value="Bacteria"/>
</dbReference>
<dbReference type="HOGENOM" id="CLU_028967_5_1_0"/>
<proteinExistence type="predicted"/>
<dbReference type="GO" id="GO:0005524">
    <property type="term" value="F:ATP binding"/>
    <property type="evidence" value="ECO:0007669"/>
    <property type="project" value="UniProtKB-KW"/>
</dbReference>
<dbReference type="EMBL" id="CP003382">
    <property type="protein sequence ID" value="AFZ67340.1"/>
    <property type="molecule type" value="Genomic_DNA"/>
</dbReference>
<gene>
    <name evidence="6" type="ordered locus">Deipe_1824</name>
</gene>
<dbReference type="STRING" id="937777.Deipe_1824"/>
<dbReference type="PANTHER" id="PTHR34698">
    <property type="entry name" value="5-OXOPROLINASE SUBUNIT B"/>
    <property type="match status" value="1"/>
</dbReference>
<evidence type="ECO:0000256" key="2">
    <source>
        <dbReference type="ARBA" id="ARBA00022801"/>
    </source>
</evidence>
<dbReference type="InterPro" id="IPR010016">
    <property type="entry name" value="PxpB"/>
</dbReference>
<dbReference type="OrthoDB" id="9782422at2"/>
<evidence type="ECO:0000313" key="7">
    <source>
        <dbReference type="Proteomes" id="UP000010467"/>
    </source>
</evidence>
<keyword evidence="1" id="KW-0547">Nucleotide-binding</keyword>
<evidence type="ECO:0000313" key="6">
    <source>
        <dbReference type="EMBL" id="AFZ67340.1"/>
    </source>
</evidence>
<feature type="domain" description="Carboxyltransferase" evidence="5">
    <location>
        <begin position="247"/>
        <end position="500"/>
    </location>
</feature>
<dbReference type="eggNOG" id="COG1984">
    <property type="taxonomic scope" value="Bacteria"/>
</dbReference>
<name>L0A2V0_DEIPD</name>
<protein>
    <submittedName>
        <fullName evidence="6">TIGR00370 family protein</fullName>
    </submittedName>
</protein>
<dbReference type="NCBIfam" id="TIGR00370">
    <property type="entry name" value="5-oxoprolinase subunit PxpB"/>
    <property type="match status" value="1"/>
</dbReference>